<reference evidence="1 2" key="1">
    <citation type="submission" date="2020-07" db="EMBL/GenBank/DDBJ databases">
        <title>Halophilic bacteria isolated from french cheeses.</title>
        <authorList>
            <person name="Kothe C.I."/>
            <person name="Farah-Kraiem B."/>
            <person name="Renault P."/>
            <person name="Dridi B."/>
        </authorList>
    </citation>
    <scope>NUCLEOTIDE SEQUENCE [LARGE SCALE GENOMIC DNA]</scope>
    <source>
        <strain evidence="1 2">FME1</strain>
    </source>
</reference>
<name>A0ABR9F701_9GAMM</name>
<dbReference type="Proteomes" id="UP001645039">
    <property type="component" value="Unassembled WGS sequence"/>
</dbReference>
<evidence type="ECO:0000313" key="1">
    <source>
        <dbReference type="EMBL" id="MBE0401869.1"/>
    </source>
</evidence>
<protein>
    <submittedName>
        <fullName evidence="1">Uncharacterized protein</fullName>
    </submittedName>
</protein>
<organism evidence="1 2">
    <name type="scientific">Halomonas casei</name>
    <dbReference type="NCBI Taxonomy" id="2742613"/>
    <lineage>
        <taxon>Bacteria</taxon>
        <taxon>Pseudomonadati</taxon>
        <taxon>Pseudomonadota</taxon>
        <taxon>Gammaproteobacteria</taxon>
        <taxon>Oceanospirillales</taxon>
        <taxon>Halomonadaceae</taxon>
        <taxon>Halomonas</taxon>
    </lineage>
</organism>
<sequence>MASHRVKDVTVMRLATSFRFGAKISDTANALLALQGETVPLKGLADRQDCVVPAQQFRLKHSPVPQVTFWQGGRPTLLTPPALGSPGRRQ</sequence>
<comment type="caution">
    <text evidence="1">The sequence shown here is derived from an EMBL/GenBank/DDBJ whole genome shotgun (WGS) entry which is preliminary data.</text>
</comment>
<dbReference type="RefSeq" id="WP_192536306.1">
    <property type="nucleotide sequence ID" value="NZ_RRZD01000031.1"/>
</dbReference>
<gene>
    <name evidence="1" type="ORF">EI168_17455</name>
</gene>
<accession>A0ABR9F701</accession>
<keyword evidence="2" id="KW-1185">Reference proteome</keyword>
<proteinExistence type="predicted"/>
<dbReference type="EMBL" id="RRZD01000031">
    <property type="protein sequence ID" value="MBE0401869.1"/>
    <property type="molecule type" value="Genomic_DNA"/>
</dbReference>
<evidence type="ECO:0000313" key="2">
    <source>
        <dbReference type="Proteomes" id="UP001645039"/>
    </source>
</evidence>